<dbReference type="Gene3D" id="3.20.20.150">
    <property type="entry name" value="Divalent-metal-dependent TIM barrel enzymes"/>
    <property type="match status" value="1"/>
</dbReference>
<evidence type="ECO:0000313" key="1">
    <source>
        <dbReference type="EMBL" id="GAG05692.1"/>
    </source>
</evidence>
<dbReference type="SUPFAM" id="SSF51658">
    <property type="entry name" value="Xylose isomerase-like"/>
    <property type="match status" value="1"/>
</dbReference>
<proteinExistence type="predicted"/>
<dbReference type="AlphaFoldDB" id="X0V2P8"/>
<dbReference type="InterPro" id="IPR036237">
    <property type="entry name" value="Xyl_isomerase-like_sf"/>
</dbReference>
<feature type="non-terminal residue" evidence="1">
    <location>
        <position position="1"/>
    </location>
</feature>
<accession>X0V2P8</accession>
<evidence type="ECO:0008006" key="2">
    <source>
        <dbReference type="Google" id="ProtNLM"/>
    </source>
</evidence>
<protein>
    <recommendedName>
        <fullName evidence="2">Xylose isomerase-like TIM barrel domain-containing protein</fullName>
    </recommendedName>
</protein>
<comment type="caution">
    <text evidence="1">The sequence shown here is derived from an EMBL/GenBank/DDBJ whole genome shotgun (WGS) entry which is preliminary data.</text>
</comment>
<dbReference type="EMBL" id="BARS01022933">
    <property type="protein sequence ID" value="GAG05692.1"/>
    <property type="molecule type" value="Genomic_DNA"/>
</dbReference>
<reference evidence="1" key="1">
    <citation type="journal article" date="2014" name="Front. Microbiol.">
        <title>High frequency of phylogenetically diverse reductive dehalogenase-homologous genes in deep subseafloor sedimentary metagenomes.</title>
        <authorList>
            <person name="Kawai M."/>
            <person name="Futagami T."/>
            <person name="Toyoda A."/>
            <person name="Takaki Y."/>
            <person name="Nishi S."/>
            <person name="Hori S."/>
            <person name="Arai W."/>
            <person name="Tsubouchi T."/>
            <person name="Morono Y."/>
            <person name="Uchiyama I."/>
            <person name="Ito T."/>
            <person name="Fujiyama A."/>
            <person name="Inagaki F."/>
            <person name="Takami H."/>
        </authorList>
    </citation>
    <scope>NUCLEOTIDE SEQUENCE</scope>
    <source>
        <strain evidence="1">Expedition CK06-06</strain>
    </source>
</reference>
<organism evidence="1">
    <name type="scientific">marine sediment metagenome</name>
    <dbReference type="NCBI Taxonomy" id="412755"/>
    <lineage>
        <taxon>unclassified sequences</taxon>
        <taxon>metagenomes</taxon>
        <taxon>ecological metagenomes</taxon>
    </lineage>
</organism>
<gene>
    <name evidence="1" type="ORF">S01H1_36590</name>
</gene>
<sequence>RHWLPGEGVINWAQFLKDLILIDYQGTLTLEISGSPEFTERNVDNVLLRGIESVKNISK</sequence>
<name>X0V2P8_9ZZZZ</name>